<evidence type="ECO:0008006" key="3">
    <source>
        <dbReference type="Google" id="ProtNLM"/>
    </source>
</evidence>
<dbReference type="OrthoDB" id="8481042at2"/>
<organism evidence="1 2">
    <name type="scientific">Ktedonosporobacter rubrisoli</name>
    <dbReference type="NCBI Taxonomy" id="2509675"/>
    <lineage>
        <taxon>Bacteria</taxon>
        <taxon>Bacillati</taxon>
        <taxon>Chloroflexota</taxon>
        <taxon>Ktedonobacteria</taxon>
        <taxon>Ktedonobacterales</taxon>
        <taxon>Ktedonosporobacteraceae</taxon>
        <taxon>Ktedonosporobacter</taxon>
    </lineage>
</organism>
<evidence type="ECO:0000313" key="1">
    <source>
        <dbReference type="EMBL" id="QBD75398.1"/>
    </source>
</evidence>
<accession>A0A4P6JJU4</accession>
<dbReference type="Proteomes" id="UP000290365">
    <property type="component" value="Chromosome"/>
</dbReference>
<name>A0A4P6JJU4_KTERU</name>
<sequence>MNITKVQYTVRAEYAAQNKANIDRVVSELRALQRTDLQYSVFVQDDGKTFIHLPRFASKEAEEVFSSLESFKTFVSELQASQPEVPPQAVHLSIVASTNDMLS</sequence>
<gene>
    <name evidence="1" type="ORF">EPA93_05025</name>
</gene>
<reference evidence="1 2" key="1">
    <citation type="submission" date="2019-01" db="EMBL/GenBank/DDBJ databases">
        <title>Ktedonosporobacter rubrisoli SCAWS-G2.</title>
        <authorList>
            <person name="Huang Y."/>
            <person name="Yan B."/>
        </authorList>
    </citation>
    <scope>NUCLEOTIDE SEQUENCE [LARGE SCALE GENOMIC DNA]</scope>
    <source>
        <strain evidence="1 2">SCAWS-G2</strain>
    </source>
</reference>
<dbReference type="SUPFAM" id="SSF54909">
    <property type="entry name" value="Dimeric alpha+beta barrel"/>
    <property type="match status" value="1"/>
</dbReference>
<dbReference type="InterPro" id="IPR011008">
    <property type="entry name" value="Dimeric_a/b-barrel"/>
</dbReference>
<dbReference type="EMBL" id="CP035758">
    <property type="protein sequence ID" value="QBD75398.1"/>
    <property type="molecule type" value="Genomic_DNA"/>
</dbReference>
<dbReference type="RefSeq" id="WP_129885997.1">
    <property type="nucleotide sequence ID" value="NZ_CP035758.1"/>
</dbReference>
<keyword evidence="2" id="KW-1185">Reference proteome</keyword>
<dbReference type="AlphaFoldDB" id="A0A4P6JJU4"/>
<protein>
    <recommendedName>
        <fullName evidence="3">ABM domain-containing protein</fullName>
    </recommendedName>
</protein>
<evidence type="ECO:0000313" key="2">
    <source>
        <dbReference type="Proteomes" id="UP000290365"/>
    </source>
</evidence>
<proteinExistence type="predicted"/>
<dbReference type="KEGG" id="kbs:EPA93_05025"/>